<dbReference type="AlphaFoldDB" id="B8DZF8"/>
<dbReference type="GO" id="GO:0006508">
    <property type="term" value="P:proteolysis"/>
    <property type="evidence" value="ECO:0007669"/>
    <property type="project" value="InterPro"/>
</dbReference>
<gene>
    <name evidence="3" type="ordered locus">Dtur_0603</name>
</gene>
<dbReference type="eggNOG" id="COG4412">
    <property type="taxonomic scope" value="Bacteria"/>
</dbReference>
<keyword evidence="3" id="KW-0378">Hydrolase</keyword>
<feature type="compositionally biased region" description="Polar residues" evidence="1">
    <location>
        <begin position="430"/>
        <end position="446"/>
    </location>
</feature>
<dbReference type="SUPFAM" id="SSF49265">
    <property type="entry name" value="Fibronectin type III"/>
    <property type="match status" value="1"/>
</dbReference>
<dbReference type="EnsemblBacteria" id="ACK41891">
    <property type="protein sequence ID" value="ACK41891"/>
    <property type="gene ID" value="Dtur_0603"/>
</dbReference>
<evidence type="ECO:0000259" key="2">
    <source>
        <dbReference type="PROSITE" id="PS50853"/>
    </source>
</evidence>
<keyword evidence="4" id="KW-1185">Reference proteome</keyword>
<dbReference type="STRING" id="515635.Dtur_0603"/>
<protein>
    <submittedName>
        <fullName evidence="3">M6 family metalloprotease domain protein</fullName>
    </submittedName>
</protein>
<evidence type="ECO:0000313" key="4">
    <source>
        <dbReference type="Proteomes" id="UP000007719"/>
    </source>
</evidence>
<accession>B8DZF8</accession>
<dbReference type="Gene3D" id="2.60.40.4070">
    <property type="match status" value="2"/>
</dbReference>
<dbReference type="InterPro" id="IPR036116">
    <property type="entry name" value="FN3_sf"/>
</dbReference>
<feature type="domain" description="Fibronectin type-III" evidence="2">
    <location>
        <begin position="478"/>
        <end position="579"/>
    </location>
</feature>
<dbReference type="PANTHER" id="PTHR41775:SF1">
    <property type="entry name" value="PEPTIDASE M6-LIKE DOMAIN-CONTAINING PROTEIN"/>
    <property type="match status" value="1"/>
</dbReference>
<evidence type="ECO:0000256" key="1">
    <source>
        <dbReference type="SAM" id="MobiDB-lite"/>
    </source>
</evidence>
<reference evidence="4" key="1">
    <citation type="journal article" date="2016" name="Front. Microbiol.">
        <title>The complete genome sequence of hyperthermophile Dictyoglomus turgidum DSM 6724 reveals a specialized carbohydrate fermentor.</title>
        <authorList>
            <person name="Brumm P.J."/>
            <person name="Gowda K."/>
            <person name="Robb F.T."/>
            <person name="Mead D.A."/>
        </authorList>
    </citation>
    <scope>NUCLEOTIDE SEQUENCE [LARGE SCALE GENOMIC DNA]</scope>
    <source>
        <strain evidence="4">DSM 6724 / Z-1310</strain>
    </source>
</reference>
<dbReference type="Pfam" id="PF13860">
    <property type="entry name" value="FlgD_ig"/>
    <property type="match status" value="1"/>
</dbReference>
<dbReference type="InterPro" id="IPR008757">
    <property type="entry name" value="Peptidase_M6-like_domain"/>
</dbReference>
<dbReference type="KEGG" id="dtu:Dtur_0603"/>
<dbReference type="RefSeq" id="WP_012582976.1">
    <property type="nucleotide sequence ID" value="NC_011661.1"/>
</dbReference>
<dbReference type="EMBL" id="CP001251">
    <property type="protein sequence ID" value="ACK41891.1"/>
    <property type="molecule type" value="Genomic_DNA"/>
</dbReference>
<dbReference type="OrthoDB" id="9813478at2"/>
<dbReference type="InParanoid" id="B8DZF8"/>
<dbReference type="Proteomes" id="UP000007719">
    <property type="component" value="Chromosome"/>
</dbReference>
<dbReference type="InterPro" id="IPR025965">
    <property type="entry name" value="FlgD/Vpr_Ig-like"/>
</dbReference>
<proteinExistence type="predicted"/>
<dbReference type="CDD" id="cd00063">
    <property type="entry name" value="FN3"/>
    <property type="match status" value="1"/>
</dbReference>
<feature type="region of interest" description="Disordered" evidence="1">
    <location>
        <begin position="414"/>
        <end position="446"/>
    </location>
</feature>
<organism evidence="3 4">
    <name type="scientific">Dictyoglomus turgidum (strain DSM 6724 / Z-1310)</name>
    <dbReference type="NCBI Taxonomy" id="515635"/>
    <lineage>
        <taxon>Bacteria</taxon>
        <taxon>Pseudomonadati</taxon>
        <taxon>Dictyoglomota</taxon>
        <taxon>Dictyoglomia</taxon>
        <taxon>Dictyoglomales</taxon>
        <taxon>Dictyoglomaceae</taxon>
        <taxon>Dictyoglomus</taxon>
    </lineage>
</organism>
<dbReference type="PROSITE" id="PS50853">
    <property type="entry name" value="FN3"/>
    <property type="match status" value="1"/>
</dbReference>
<dbReference type="InterPro" id="IPR003961">
    <property type="entry name" value="FN3_dom"/>
</dbReference>
<keyword evidence="3" id="KW-0645">Protease</keyword>
<keyword evidence="3" id="KW-0482">Metalloprotease</keyword>
<dbReference type="SUPFAM" id="SSF55486">
    <property type="entry name" value="Metalloproteases ('zincins'), catalytic domain"/>
    <property type="match status" value="1"/>
</dbReference>
<name>B8DZF8_DICTD</name>
<dbReference type="Pfam" id="PF05547">
    <property type="entry name" value="Peptidase_M6"/>
    <property type="match status" value="1"/>
</dbReference>
<dbReference type="PANTHER" id="PTHR41775">
    <property type="entry name" value="SECRETED PROTEIN-RELATED"/>
    <property type="match status" value="1"/>
</dbReference>
<dbReference type="InterPro" id="IPR013783">
    <property type="entry name" value="Ig-like_fold"/>
</dbReference>
<dbReference type="HOGENOM" id="CLU_295398_0_0_0"/>
<dbReference type="Gene3D" id="2.60.40.10">
    <property type="entry name" value="Immunoglobulins"/>
    <property type="match status" value="1"/>
</dbReference>
<dbReference type="NCBIfam" id="TIGR03296">
    <property type="entry name" value="M6dom_TIGR03296"/>
    <property type="match status" value="1"/>
</dbReference>
<sequence>MSKKLVLTLSLFILLVLIINISFAQVFPLTKVHIMPPHEKLIEKKVKLPKLPEITPQNIPQGTKIYGTIEKAQGIGKAIVIPVEFTDKPRQPEDIIPSNYFDILFNSVKADWSNINPYNVGSVREFYLENSYGQFDITATVLPWYTAQNTYSYYINDGNNGFNGGVFVLVKEVLQHAVDIGYDLRNYDVVFVIHSGQGAEWTGYPNDIWSHASTVYVNIGGKNVPIRYSIEPEYMEDYDTQGNPVIMPQTVGVFVHEMGHSFGHLPDLYDRDYSSLGLGRWSLMAAGSWNGPQGPGGYSIGGGPSHFDAWSKIQLGWITPTVPTNDLTNVNIPPVETNPVVYKLWTDGAEGPQYFLIENRQPIGFDKYLRGFGLLIYHVDENMRNFQNDNEWYPGLDPSRHYLVALEQADGKWDLEKRRNSGDAGDPYPGSTNNTTFDENSTPNSNAYGEIPTGVAVKNITASGENIICDIYVKSLSAPQTTSFVKHLAWTGENPLTIRPLFKWKPIPYAVNYTLQVATDSNFNSIIINVSTEKNEYRPTLEEFLEPGKTYFARVRAENASGVSPWTTISFTTPNTFEALLVSDDGGEFGIAPYFEKALQDINVSYFIVDVFYDNAVPPASFMSNFDWVIWGGDWGAIYDPSVQNEIMNYLDNGGKLFISSQDLGWGYSAGYISSTFYNTYLRAEFVQDDVGIYSIKGANGSEFESLSLSLNTEDSAQNQGYPDEIDPLEGARAILVYTPSGISPITPNIKLPEKIKEQKSIIINKEIASSGTAGIFYADPTKHYGVVYFAFGLEGLSPNISGEVLSRVRYALLSSPEITTTVTQSFNPNNNENCSIKLTVKDNIGYSYLTVKIYSTLNNQKKDLVKTLADNTKVDNGTYELTWDGKDENGKVNPGRYMVEVFAKDELNNSITKTYYTTIPYGVPLSFIDVTKFSKAFNPNKEFAQIMFTLTQDAHVKFIVYSLAGVKLYERDLGYLPAGEYSIVWEGVNLKGEILKNGLYVFQLVATSSQGEARINRFIGILK</sequence>
<evidence type="ECO:0000313" key="3">
    <source>
        <dbReference type="EMBL" id="ACK41891.1"/>
    </source>
</evidence>
<dbReference type="GO" id="GO:0008237">
    <property type="term" value="F:metallopeptidase activity"/>
    <property type="evidence" value="ECO:0007669"/>
    <property type="project" value="UniProtKB-KW"/>
</dbReference>